<keyword evidence="3 4" id="KW-0378">Hydrolase</keyword>
<dbReference type="InterPro" id="IPR044651">
    <property type="entry name" value="OTSB-like"/>
</dbReference>
<dbReference type="PANTHER" id="PTHR43768">
    <property type="entry name" value="TREHALOSE 6-PHOSPHATE PHOSPHATASE"/>
    <property type="match status" value="1"/>
</dbReference>
<accession>A0A1B1ADH8</accession>
<dbReference type="InterPro" id="IPR003337">
    <property type="entry name" value="Trehalose_PPase"/>
</dbReference>
<dbReference type="Proteomes" id="UP000092498">
    <property type="component" value="Chromosome"/>
</dbReference>
<dbReference type="InParanoid" id="A0A1B1ADH8"/>
<dbReference type="OrthoDB" id="9814913at2"/>
<dbReference type="GO" id="GO:0046872">
    <property type="term" value="F:metal ion binding"/>
    <property type="evidence" value="ECO:0007669"/>
    <property type="project" value="UniProtKB-KW"/>
</dbReference>
<comment type="catalytic activity">
    <reaction evidence="4">
        <text>alpha,alpha-trehalose 6-phosphate + H2O = alpha,alpha-trehalose + phosphate</text>
        <dbReference type="Rhea" id="RHEA:23420"/>
        <dbReference type="ChEBI" id="CHEBI:15377"/>
        <dbReference type="ChEBI" id="CHEBI:16551"/>
        <dbReference type="ChEBI" id="CHEBI:43474"/>
        <dbReference type="ChEBI" id="CHEBI:58429"/>
        <dbReference type="EC" id="3.1.3.12"/>
    </reaction>
</comment>
<dbReference type="STRING" id="1759059.ATE48_01060"/>
<dbReference type="InterPro" id="IPR006379">
    <property type="entry name" value="HAD-SF_hydro_IIB"/>
</dbReference>
<organism evidence="5 6">
    <name type="scientific">Candidatus Viadribacter manganicus</name>
    <dbReference type="NCBI Taxonomy" id="1759059"/>
    <lineage>
        <taxon>Bacteria</taxon>
        <taxon>Pseudomonadati</taxon>
        <taxon>Pseudomonadota</taxon>
        <taxon>Alphaproteobacteria</taxon>
        <taxon>Hyphomonadales</taxon>
        <taxon>Hyphomonadaceae</taxon>
        <taxon>Candidatus Viadribacter</taxon>
    </lineage>
</organism>
<comment type="similarity">
    <text evidence="2 4">Belongs to the trehalose phosphatase family.</text>
</comment>
<keyword evidence="4" id="KW-0479">Metal-binding</keyword>
<dbReference type="KEGG" id="cbot:ATE48_01060"/>
<keyword evidence="4" id="KW-0460">Magnesium</keyword>
<dbReference type="UniPathway" id="UPA00299"/>
<dbReference type="NCBIfam" id="TIGR00685">
    <property type="entry name" value="T6PP"/>
    <property type="match status" value="1"/>
</dbReference>
<evidence type="ECO:0000256" key="3">
    <source>
        <dbReference type="ARBA" id="ARBA00022801"/>
    </source>
</evidence>
<dbReference type="SUPFAM" id="SSF56784">
    <property type="entry name" value="HAD-like"/>
    <property type="match status" value="1"/>
</dbReference>
<keyword evidence="6" id="KW-1185">Reference proteome</keyword>
<dbReference type="Pfam" id="PF02358">
    <property type="entry name" value="Trehalose_PPase"/>
    <property type="match status" value="1"/>
</dbReference>
<dbReference type="GO" id="GO:0005992">
    <property type="term" value="P:trehalose biosynthetic process"/>
    <property type="evidence" value="ECO:0007669"/>
    <property type="project" value="UniProtKB-UniPathway"/>
</dbReference>
<comment type="function">
    <text evidence="4">Removes the phosphate from trehalose 6-phosphate to produce free trehalose.</text>
</comment>
<dbReference type="FunCoup" id="A0A1B1ADH8">
    <property type="interactions" value="55"/>
</dbReference>
<dbReference type="EMBL" id="CP013244">
    <property type="protein sequence ID" value="ANP44609.1"/>
    <property type="molecule type" value="Genomic_DNA"/>
</dbReference>
<dbReference type="AlphaFoldDB" id="A0A1B1ADH8"/>
<evidence type="ECO:0000256" key="2">
    <source>
        <dbReference type="ARBA" id="ARBA00008770"/>
    </source>
</evidence>
<dbReference type="InterPro" id="IPR023214">
    <property type="entry name" value="HAD_sf"/>
</dbReference>
<evidence type="ECO:0000313" key="5">
    <source>
        <dbReference type="EMBL" id="ANP44609.1"/>
    </source>
</evidence>
<name>A0A1B1ADH8_9PROT</name>
<dbReference type="InterPro" id="IPR036412">
    <property type="entry name" value="HAD-like_sf"/>
</dbReference>
<evidence type="ECO:0000313" key="6">
    <source>
        <dbReference type="Proteomes" id="UP000092498"/>
    </source>
</evidence>
<dbReference type="Gene3D" id="3.40.50.1000">
    <property type="entry name" value="HAD superfamily/HAD-like"/>
    <property type="match status" value="1"/>
</dbReference>
<proteinExistence type="inferred from homology"/>
<sequence length="248" mass="26210">MLQQADSKLLAPPPPIGVRRHALFLDLDGTLVDFAAHPEQVIASEELRLLLANLSREMNGAIALITGRTIASADAVLNGALIHVAGIHGAERRVLGAPSVNASISAALEHARALIANGALQVDVEDKGLALAFHYRRKPEFADATRRAAAEIAHRHGLSVLEGKMVVELTLGQQTKADAVRDFMAAPPFADREPIAVGDDITDEDAFGAVAALGGQSVLVGAPRETIARFRLADTQSVFDWLKSGLAS</sequence>
<dbReference type="Gene3D" id="3.30.70.1020">
    <property type="entry name" value="Trehalose-6-phosphate phosphatase related protein, domain 2"/>
    <property type="match status" value="1"/>
</dbReference>
<evidence type="ECO:0000256" key="1">
    <source>
        <dbReference type="ARBA" id="ARBA00005199"/>
    </source>
</evidence>
<comment type="pathway">
    <text evidence="1 4">Glycan biosynthesis; trehalose biosynthesis.</text>
</comment>
<gene>
    <name evidence="5" type="ORF">ATE48_01060</name>
</gene>
<comment type="cofactor">
    <cofactor evidence="4">
        <name>Mg(2+)</name>
        <dbReference type="ChEBI" id="CHEBI:18420"/>
    </cofactor>
</comment>
<dbReference type="NCBIfam" id="TIGR01484">
    <property type="entry name" value="HAD-SF-IIB"/>
    <property type="match status" value="1"/>
</dbReference>
<dbReference type="RefSeq" id="WP_066766988.1">
    <property type="nucleotide sequence ID" value="NZ_CP013244.1"/>
</dbReference>
<reference evidence="5 6" key="1">
    <citation type="submission" date="2015-11" db="EMBL/GenBank/DDBJ databases">
        <title>Whole-Genome Sequence of Candidatus Oderbacter manganicum from the National Park Lower Oder Valley, Germany.</title>
        <authorList>
            <person name="Braun B."/>
            <person name="Liere K."/>
            <person name="Szewzyk U."/>
        </authorList>
    </citation>
    <scope>NUCLEOTIDE SEQUENCE [LARGE SCALE GENOMIC DNA]</scope>
    <source>
        <strain evidence="5 6">OTSz_A_272</strain>
    </source>
</reference>
<dbReference type="GO" id="GO:0004805">
    <property type="term" value="F:trehalose-phosphatase activity"/>
    <property type="evidence" value="ECO:0007669"/>
    <property type="project" value="UniProtKB-EC"/>
</dbReference>
<dbReference type="EC" id="3.1.3.12" evidence="4"/>
<dbReference type="PANTHER" id="PTHR43768:SF3">
    <property type="entry name" value="TREHALOSE 6-PHOSPHATE PHOSPHATASE"/>
    <property type="match status" value="1"/>
</dbReference>
<protein>
    <recommendedName>
        <fullName evidence="4">Trehalose 6-phosphate phosphatase</fullName>
        <ecNumber evidence="4">3.1.3.12</ecNumber>
    </recommendedName>
</protein>
<evidence type="ECO:0000256" key="4">
    <source>
        <dbReference type="RuleBase" id="RU361117"/>
    </source>
</evidence>